<dbReference type="Proteomes" id="UP000824013">
    <property type="component" value="Unassembled WGS sequence"/>
</dbReference>
<accession>A0A9D2CMN3</accession>
<evidence type="ECO:0000256" key="4">
    <source>
        <dbReference type="ARBA" id="ARBA00022833"/>
    </source>
</evidence>
<keyword evidence="6" id="KW-0482">Metalloprotease</keyword>
<evidence type="ECO:0000259" key="5">
    <source>
        <dbReference type="SMART" id="SM00235"/>
    </source>
</evidence>
<dbReference type="EC" id="3.4.24.-" evidence="6"/>
<name>A0A9D2CMN3_9LACO</name>
<keyword evidence="3 6" id="KW-0378">Hydrolase</keyword>
<evidence type="ECO:0000313" key="7">
    <source>
        <dbReference type="Proteomes" id="UP000824013"/>
    </source>
</evidence>
<sequence length="229" mass="25301">MKRKSWIWLLILASIVLVATKSPKFIPQVREQVRETNTKIQPYLYSLEASVNRKLSGTKEATNDKQVGKDATPIEGPLKDVTISNTYYFHFKKNVPESVQNVFIYAINTYNKTGIVRLVPGEAETNKNSITFFVYNKKIENAGSNTVELGNGGPSSLVINHYAINSAQAGLNLEYSNLSISESVAVHELGHALGLAHSSDTNSVMYPIDQGVTTLSSSDIESLRTIYDQ</sequence>
<dbReference type="SUPFAM" id="SSF55486">
    <property type="entry name" value="Metalloproteases ('zincins'), catalytic domain"/>
    <property type="match status" value="1"/>
</dbReference>
<dbReference type="PANTHER" id="PTHR10201">
    <property type="entry name" value="MATRIX METALLOPROTEINASE"/>
    <property type="match status" value="1"/>
</dbReference>
<dbReference type="InterPro" id="IPR006026">
    <property type="entry name" value="Peptidase_Metallo"/>
</dbReference>
<keyword evidence="4" id="KW-0862">Zinc</keyword>
<feature type="domain" description="Peptidase metallopeptidase" evidence="5">
    <location>
        <begin position="79"/>
        <end position="229"/>
    </location>
</feature>
<keyword evidence="2" id="KW-0479">Metal-binding</keyword>
<protein>
    <submittedName>
        <fullName evidence="6">Matrixin family metalloprotease</fullName>
        <ecNumber evidence="6">3.4.24.-</ecNumber>
    </submittedName>
</protein>
<dbReference type="GO" id="GO:0006508">
    <property type="term" value="P:proteolysis"/>
    <property type="evidence" value="ECO:0007669"/>
    <property type="project" value="UniProtKB-KW"/>
</dbReference>
<comment type="caution">
    <text evidence="6">The sequence shown here is derived from an EMBL/GenBank/DDBJ whole genome shotgun (WGS) entry which is preliminary data.</text>
</comment>
<proteinExistence type="predicted"/>
<dbReference type="GO" id="GO:0004222">
    <property type="term" value="F:metalloendopeptidase activity"/>
    <property type="evidence" value="ECO:0007669"/>
    <property type="project" value="InterPro"/>
</dbReference>
<evidence type="ECO:0000256" key="3">
    <source>
        <dbReference type="ARBA" id="ARBA00022801"/>
    </source>
</evidence>
<reference evidence="6" key="2">
    <citation type="submission" date="2021-04" db="EMBL/GenBank/DDBJ databases">
        <authorList>
            <person name="Gilroy R."/>
        </authorList>
    </citation>
    <scope>NUCLEOTIDE SEQUENCE</scope>
    <source>
        <strain evidence="6">3204</strain>
    </source>
</reference>
<evidence type="ECO:0000256" key="1">
    <source>
        <dbReference type="ARBA" id="ARBA00022670"/>
    </source>
</evidence>
<dbReference type="Pfam" id="PF00413">
    <property type="entry name" value="Peptidase_M10"/>
    <property type="match status" value="1"/>
</dbReference>
<evidence type="ECO:0000256" key="2">
    <source>
        <dbReference type="ARBA" id="ARBA00022723"/>
    </source>
</evidence>
<dbReference type="AlphaFoldDB" id="A0A9D2CMN3"/>
<dbReference type="InterPro" id="IPR024079">
    <property type="entry name" value="MetalloPept_cat_dom_sf"/>
</dbReference>
<dbReference type="InterPro" id="IPR001818">
    <property type="entry name" value="Pept_M10_metallopeptidase"/>
</dbReference>
<organism evidence="6 7">
    <name type="scientific">Candidatus Companilactobacillus pullicola</name>
    <dbReference type="NCBI Taxonomy" id="2838523"/>
    <lineage>
        <taxon>Bacteria</taxon>
        <taxon>Bacillati</taxon>
        <taxon>Bacillota</taxon>
        <taxon>Bacilli</taxon>
        <taxon>Lactobacillales</taxon>
        <taxon>Lactobacillaceae</taxon>
        <taxon>Companilactobacillus</taxon>
    </lineage>
</organism>
<reference evidence="6" key="1">
    <citation type="journal article" date="2021" name="PeerJ">
        <title>Extensive microbial diversity within the chicken gut microbiome revealed by metagenomics and culture.</title>
        <authorList>
            <person name="Gilroy R."/>
            <person name="Ravi A."/>
            <person name="Getino M."/>
            <person name="Pursley I."/>
            <person name="Horton D.L."/>
            <person name="Alikhan N.F."/>
            <person name="Baker D."/>
            <person name="Gharbi K."/>
            <person name="Hall N."/>
            <person name="Watson M."/>
            <person name="Adriaenssens E.M."/>
            <person name="Foster-Nyarko E."/>
            <person name="Jarju S."/>
            <person name="Secka A."/>
            <person name="Antonio M."/>
            <person name="Oren A."/>
            <person name="Chaudhuri R.R."/>
            <person name="La Ragione R."/>
            <person name="Hildebrand F."/>
            <person name="Pallen M.J."/>
        </authorList>
    </citation>
    <scope>NUCLEOTIDE SEQUENCE</scope>
    <source>
        <strain evidence="6">3204</strain>
    </source>
</reference>
<evidence type="ECO:0000313" key="6">
    <source>
        <dbReference type="EMBL" id="HIY91517.1"/>
    </source>
</evidence>
<dbReference type="GO" id="GO:0031012">
    <property type="term" value="C:extracellular matrix"/>
    <property type="evidence" value="ECO:0007669"/>
    <property type="project" value="InterPro"/>
</dbReference>
<dbReference type="Gene3D" id="3.40.390.10">
    <property type="entry name" value="Collagenase (Catalytic Domain)"/>
    <property type="match status" value="1"/>
</dbReference>
<keyword evidence="1" id="KW-0645">Protease</keyword>
<gene>
    <name evidence="6" type="ORF">H9820_01080</name>
</gene>
<dbReference type="EMBL" id="DXCM01000010">
    <property type="protein sequence ID" value="HIY91517.1"/>
    <property type="molecule type" value="Genomic_DNA"/>
</dbReference>
<dbReference type="SMART" id="SM00235">
    <property type="entry name" value="ZnMc"/>
    <property type="match status" value="1"/>
</dbReference>
<dbReference type="GO" id="GO:0008270">
    <property type="term" value="F:zinc ion binding"/>
    <property type="evidence" value="ECO:0007669"/>
    <property type="project" value="InterPro"/>
</dbReference>